<evidence type="ECO:0000313" key="6">
    <source>
        <dbReference type="EMBL" id="JAS18459.1"/>
    </source>
</evidence>
<keyword evidence="2" id="KW-0863">Zinc-finger</keyword>
<feature type="region of interest" description="Disordered" evidence="4">
    <location>
        <begin position="188"/>
        <end position="209"/>
    </location>
</feature>
<dbReference type="Gene3D" id="2.20.25.240">
    <property type="match status" value="1"/>
</dbReference>
<feature type="compositionally biased region" description="Low complexity" evidence="4">
    <location>
        <begin position="130"/>
        <end position="145"/>
    </location>
</feature>
<keyword evidence="3" id="KW-0862">Zinc</keyword>
<organism evidence="6">
    <name type="scientific">Clastoptera arizonana</name>
    <name type="common">Arizona spittle bug</name>
    <dbReference type="NCBI Taxonomy" id="38151"/>
    <lineage>
        <taxon>Eukaryota</taxon>
        <taxon>Metazoa</taxon>
        <taxon>Ecdysozoa</taxon>
        <taxon>Arthropoda</taxon>
        <taxon>Hexapoda</taxon>
        <taxon>Insecta</taxon>
        <taxon>Pterygota</taxon>
        <taxon>Neoptera</taxon>
        <taxon>Paraneoptera</taxon>
        <taxon>Hemiptera</taxon>
        <taxon>Auchenorrhyncha</taxon>
        <taxon>Cercopoidea</taxon>
        <taxon>Clastopteridae</taxon>
        <taxon>Clastoptera</taxon>
    </lineage>
</organism>
<feature type="compositionally biased region" description="Polar residues" evidence="4">
    <location>
        <begin position="297"/>
        <end position="352"/>
    </location>
</feature>
<dbReference type="EMBL" id="GEDC01018839">
    <property type="protein sequence ID" value="JAS18459.1"/>
    <property type="molecule type" value="Transcribed_RNA"/>
</dbReference>
<protein>
    <recommendedName>
        <fullName evidence="5">FLYWCH-type domain-containing protein</fullName>
    </recommendedName>
</protein>
<dbReference type="InterPro" id="IPR007588">
    <property type="entry name" value="Znf_FLYWCH"/>
</dbReference>
<feature type="domain" description="FLYWCH-type" evidence="5">
    <location>
        <begin position="1"/>
        <end position="48"/>
    </location>
</feature>
<gene>
    <name evidence="6" type="ORF">g.10940</name>
</gene>
<name>A0A1B6CYB0_9HEMI</name>
<evidence type="ECO:0000256" key="1">
    <source>
        <dbReference type="ARBA" id="ARBA00022723"/>
    </source>
</evidence>
<evidence type="ECO:0000256" key="3">
    <source>
        <dbReference type="ARBA" id="ARBA00022833"/>
    </source>
</evidence>
<dbReference type="GO" id="GO:0008270">
    <property type="term" value="F:zinc ion binding"/>
    <property type="evidence" value="ECO:0007669"/>
    <property type="project" value="UniProtKB-KW"/>
</dbReference>
<feature type="region of interest" description="Disordered" evidence="4">
    <location>
        <begin position="114"/>
        <end position="148"/>
    </location>
</feature>
<feature type="region of interest" description="Disordered" evidence="4">
    <location>
        <begin position="390"/>
        <end position="409"/>
    </location>
</feature>
<keyword evidence="1" id="KW-0479">Metal-binding</keyword>
<reference evidence="6" key="1">
    <citation type="submission" date="2015-12" db="EMBL/GenBank/DDBJ databases">
        <title>De novo transcriptome assembly of four potential Pierce s Disease insect vectors from Arizona vineyards.</title>
        <authorList>
            <person name="Tassone E.E."/>
        </authorList>
    </citation>
    <scope>NUCLEOTIDE SEQUENCE</scope>
</reference>
<accession>A0A1B6CYB0</accession>
<evidence type="ECO:0000256" key="2">
    <source>
        <dbReference type="ARBA" id="ARBA00022771"/>
    </source>
</evidence>
<evidence type="ECO:0000256" key="4">
    <source>
        <dbReference type="SAM" id="MobiDB-lite"/>
    </source>
</evidence>
<feature type="non-terminal residue" evidence="6">
    <location>
        <position position="1"/>
    </location>
</feature>
<evidence type="ECO:0000259" key="5">
    <source>
        <dbReference type="Pfam" id="PF04500"/>
    </source>
</evidence>
<proteinExistence type="predicted"/>
<dbReference type="AlphaFoldDB" id="A0A1B6CYB0"/>
<feature type="region of interest" description="Disordered" evidence="4">
    <location>
        <begin position="288"/>
        <end position="352"/>
    </location>
</feature>
<sequence length="509" mass="56011">RPALIGDGYRYIIKRTSKSTVFWRCAKKTCKGVVHTSHDNVVLKSSPHQCVASIAKGQIEKAKYICKKRSKEDISTPVTEIYKDVFGKLRSQGFEPPPYTNVKTSMCKLRRVAKGLDPPPASAASTSKGPSSRLLLPAPAPTSTSQDWFHPLQPADLNIFVPPSTSLETSSFLAPSTPSLTTYPQAVPILSDDSADPPPPPPKKRKTSREKKLFNLTCMYLKSKNSESTVKEEADQYSLLTNLWIHKLRSLDPSQMKLAEKFINEILLEAGLGTLDKESVKINRSGATLESAASLPSELTTTTADTIQSTKPPNTLTVSEDSNIQSHTSPQDSSLTQPHISKQVPLSTPTPSQLPINTIPLSQLPRITSPPPLIPIDTTHTSRLPAVTCPPSRLPAVIPTPSIPDTSSNVMIDQTTSQNENISTFKRKELLHLACTYISRKFTETPTADEDRLALLAKVWTNKLRSLDPLQMKYAEMFVSEVLFEADLGTLERHSLVLNGRTRHESCVC</sequence>
<dbReference type="Pfam" id="PF04500">
    <property type="entry name" value="FLYWCH"/>
    <property type="match status" value="1"/>
</dbReference>